<feature type="transmembrane region" description="Helical" evidence="7">
    <location>
        <begin position="205"/>
        <end position="222"/>
    </location>
</feature>
<evidence type="ECO:0000256" key="2">
    <source>
        <dbReference type="ARBA" id="ARBA00005914"/>
    </source>
</evidence>
<comment type="similarity">
    <text evidence="2">Belongs to the urea transporter family.</text>
</comment>
<evidence type="ECO:0000256" key="3">
    <source>
        <dbReference type="ARBA" id="ARBA00022475"/>
    </source>
</evidence>
<name>A0A158DFW3_9BURK</name>
<feature type="transmembrane region" description="Helical" evidence="7">
    <location>
        <begin position="269"/>
        <end position="289"/>
    </location>
</feature>
<feature type="transmembrane region" description="Helical" evidence="7">
    <location>
        <begin position="92"/>
        <end position="121"/>
    </location>
</feature>
<keyword evidence="5 7" id="KW-1133">Transmembrane helix</keyword>
<comment type="subcellular location">
    <subcellularLocation>
        <location evidence="1">Cell membrane</location>
        <topology evidence="1">Multi-pass membrane protein</topology>
    </subcellularLocation>
</comment>
<evidence type="ECO:0000313" key="9">
    <source>
        <dbReference type="Proteomes" id="UP000071859"/>
    </source>
</evidence>
<evidence type="ECO:0000256" key="6">
    <source>
        <dbReference type="ARBA" id="ARBA00023136"/>
    </source>
</evidence>
<reference evidence="8" key="1">
    <citation type="submission" date="2016-01" db="EMBL/GenBank/DDBJ databases">
        <authorList>
            <person name="Peeters C."/>
        </authorList>
    </citation>
    <scope>NUCLEOTIDE SEQUENCE</scope>
    <source>
        <strain evidence="8">LMG 29321</strain>
    </source>
</reference>
<accession>A0A158DFW3</accession>
<evidence type="ECO:0000256" key="5">
    <source>
        <dbReference type="ARBA" id="ARBA00022989"/>
    </source>
</evidence>
<comment type="caution">
    <text evidence="8">The sequence shown here is derived from an EMBL/GenBank/DDBJ whole genome shotgun (WGS) entry which is preliminary data.</text>
</comment>
<protein>
    <submittedName>
        <fullName evidence="8">Urea transporter</fullName>
    </submittedName>
</protein>
<keyword evidence="4 7" id="KW-0812">Transmembrane</keyword>
<dbReference type="PANTHER" id="PTHR10464">
    <property type="entry name" value="UREA TRANSPORTER"/>
    <property type="match status" value="1"/>
</dbReference>
<feature type="transmembrane region" description="Helical" evidence="7">
    <location>
        <begin position="172"/>
        <end position="198"/>
    </location>
</feature>
<dbReference type="InterPro" id="IPR029020">
    <property type="entry name" value="Ammonium/urea_transptr"/>
</dbReference>
<feature type="transmembrane region" description="Helical" evidence="7">
    <location>
        <begin position="228"/>
        <end position="248"/>
    </location>
</feature>
<dbReference type="GO" id="GO:0015204">
    <property type="term" value="F:urea transmembrane transporter activity"/>
    <property type="evidence" value="ECO:0007669"/>
    <property type="project" value="InterPro"/>
</dbReference>
<dbReference type="Pfam" id="PF03253">
    <property type="entry name" value="UT"/>
    <property type="match status" value="1"/>
</dbReference>
<evidence type="ECO:0000256" key="1">
    <source>
        <dbReference type="ARBA" id="ARBA00004651"/>
    </source>
</evidence>
<feature type="transmembrane region" description="Helical" evidence="7">
    <location>
        <begin position="42"/>
        <end position="72"/>
    </location>
</feature>
<evidence type="ECO:0000313" key="8">
    <source>
        <dbReference type="EMBL" id="SAK93290.1"/>
    </source>
</evidence>
<evidence type="ECO:0000256" key="4">
    <source>
        <dbReference type="ARBA" id="ARBA00022692"/>
    </source>
</evidence>
<gene>
    <name evidence="8" type="ORF">AWB78_05105</name>
</gene>
<evidence type="ECO:0000256" key="7">
    <source>
        <dbReference type="SAM" id="Phobius"/>
    </source>
</evidence>
<dbReference type="Gene3D" id="1.10.3430.10">
    <property type="entry name" value="Ammonium transporter AmtB like domains"/>
    <property type="match status" value="1"/>
</dbReference>
<dbReference type="InterPro" id="IPR004937">
    <property type="entry name" value="Urea_transporter"/>
</dbReference>
<dbReference type="AlphaFoldDB" id="A0A158DFW3"/>
<proteinExistence type="inferred from homology"/>
<organism evidence="8 9">
    <name type="scientific">Caballeronia calidae</name>
    <dbReference type="NCBI Taxonomy" id="1777139"/>
    <lineage>
        <taxon>Bacteria</taxon>
        <taxon>Pseudomonadati</taxon>
        <taxon>Pseudomonadota</taxon>
        <taxon>Betaproteobacteria</taxon>
        <taxon>Burkholderiales</taxon>
        <taxon>Burkholderiaceae</taxon>
        <taxon>Caballeronia</taxon>
    </lineage>
</organism>
<sequence>MPSPPSMSSALHSNAAFGDQLRSFARAIGQIVLQRNAATGALLFLAVLCASPRLACGLLIGTLTGNVISVIIEDSDAPAFRDDLYGFNGALAALAAFTFIGDASQAAAVAIVAAMFATFLARKLTRVLSRHRLPIFSSPAIIVTWCWLPLFADRGDTGAIPQVAAGFITMLQAAFAGLAPITFATGALAGALIAAGLFASRPSQAAWALAGSALGATLHGLGGASDAVVLSGACGFNAALAALATAPLGKRYALGAIVAAVLIERVIDCIGIAALTAPFVLASWAMIVVQRRWSGTSKQGDSHVVHPHA</sequence>
<dbReference type="PANTHER" id="PTHR10464:SF4">
    <property type="entry name" value="UREA TRANSPORTER"/>
    <property type="match status" value="1"/>
</dbReference>
<keyword evidence="6 7" id="KW-0472">Membrane</keyword>
<keyword evidence="9" id="KW-1185">Reference proteome</keyword>
<dbReference type="EMBL" id="FCOX02000031">
    <property type="protein sequence ID" value="SAK93290.1"/>
    <property type="molecule type" value="Genomic_DNA"/>
</dbReference>
<dbReference type="GO" id="GO:0005886">
    <property type="term" value="C:plasma membrane"/>
    <property type="evidence" value="ECO:0007669"/>
    <property type="project" value="UniProtKB-SubCell"/>
</dbReference>
<keyword evidence="3" id="KW-1003">Cell membrane</keyword>
<feature type="transmembrane region" description="Helical" evidence="7">
    <location>
        <begin position="133"/>
        <end position="152"/>
    </location>
</feature>
<dbReference type="Proteomes" id="UP000071859">
    <property type="component" value="Unassembled WGS sequence"/>
</dbReference>